<comment type="caution">
    <text evidence="1">The sequence shown here is derived from an EMBL/GenBank/DDBJ whole genome shotgun (WGS) entry which is preliminary data.</text>
</comment>
<reference evidence="1 2" key="2">
    <citation type="submission" date="2020-03" db="EMBL/GenBank/DDBJ databases">
        <title>Rahnella aceri sp. nov., isoated from traditional Jeju Makgeolli.</title>
        <authorList>
            <person name="Kim I.S."/>
            <person name="Jeon D."/>
        </authorList>
    </citation>
    <scope>NUCLEOTIDE SEQUENCE [LARGE SCALE GENOMIC DNA]</scope>
    <source>
        <strain evidence="1 2">Lac-M11</strain>
    </source>
</reference>
<dbReference type="AlphaFoldDB" id="A0A6M2B124"/>
<name>A0A6M2B124_9GAMM</name>
<sequence length="442" mass="49681">MSNLTGSEPLAAQARQLVHAGEWQKAADALRQLIGEVTGVKAGQLTINRDQYSLNSLNGTVTLDDGRALFFKYHNEEGEDKTIEEYYNAELLRESGFRVDVPVYACGEPGRQILMYTLRHDRRMADVCRDIEQQQAWDQEAEIEEAQRRADRDILTNTLPTLKAGSVDGVSAEPIHQLFHHRLVSPDNPEIPAGFGGRVARFYVGKTFQLEDEQLEWQTLSNLRWVINGVAYKHSLRQLFAEAGTRLAPAALADHGVITAHGDAHNANVWYDTSEEIPQLVSFDPAFAGRNIPALLAEIKATFHNIFAHPLWLYEPARCGELYKVTVMRRGDTLFVDHNWQLTPLRAAFLRDKGEEYWQPLLAQLARRGWLPPHWQRIFRLAMFCCPTLVLDLRAGGFSGHTPTSSALGLAMSVMLGSQPVEDLDEFSQWLAGISPAEKPND</sequence>
<proteinExistence type="predicted"/>
<evidence type="ECO:0008006" key="3">
    <source>
        <dbReference type="Google" id="ProtNLM"/>
    </source>
</evidence>
<evidence type="ECO:0000313" key="2">
    <source>
        <dbReference type="Proteomes" id="UP000476696"/>
    </source>
</evidence>
<organism evidence="1 2">
    <name type="scientific">Rahnella contaminans</name>
    <dbReference type="NCBI Taxonomy" id="2703882"/>
    <lineage>
        <taxon>Bacteria</taxon>
        <taxon>Pseudomonadati</taxon>
        <taxon>Pseudomonadota</taxon>
        <taxon>Gammaproteobacteria</taxon>
        <taxon>Enterobacterales</taxon>
        <taxon>Yersiniaceae</taxon>
        <taxon>Rahnella</taxon>
    </lineage>
</organism>
<gene>
    <name evidence="1" type="ORF">GW579_03110</name>
</gene>
<reference evidence="1 2" key="1">
    <citation type="submission" date="2020-01" db="EMBL/GenBank/DDBJ databases">
        <authorList>
            <person name="Lee S.D."/>
        </authorList>
    </citation>
    <scope>NUCLEOTIDE SEQUENCE [LARGE SCALE GENOMIC DNA]</scope>
    <source>
        <strain evidence="1 2">Lac-M11</strain>
    </source>
</reference>
<keyword evidence="2" id="KW-1185">Reference proteome</keyword>
<dbReference type="EMBL" id="JAADJS010000001">
    <property type="protein sequence ID" value="NGX86074.1"/>
    <property type="molecule type" value="Genomic_DNA"/>
</dbReference>
<evidence type="ECO:0000313" key="1">
    <source>
        <dbReference type="EMBL" id="NGX86074.1"/>
    </source>
</evidence>
<dbReference type="RefSeq" id="WP_165057486.1">
    <property type="nucleotide sequence ID" value="NZ_JAADJS010000001.1"/>
</dbReference>
<protein>
    <recommendedName>
        <fullName evidence="3">Aminoglycoside phosphotransferase domain-containing protein</fullName>
    </recommendedName>
</protein>
<dbReference type="Proteomes" id="UP000476696">
    <property type="component" value="Unassembled WGS sequence"/>
</dbReference>
<accession>A0A6M2B124</accession>